<dbReference type="Pfam" id="PF08238">
    <property type="entry name" value="Sel1"/>
    <property type="match status" value="5"/>
</dbReference>
<dbReference type="AlphaFoldDB" id="A0A9W4SK99"/>
<dbReference type="InterPro" id="IPR050767">
    <property type="entry name" value="Sel1_AlgK"/>
</dbReference>
<evidence type="ECO:0000256" key="1">
    <source>
        <dbReference type="ARBA" id="ARBA00038101"/>
    </source>
</evidence>
<dbReference type="SUPFAM" id="SSF81901">
    <property type="entry name" value="HCP-like"/>
    <property type="match status" value="1"/>
</dbReference>
<evidence type="ECO:0000259" key="2">
    <source>
        <dbReference type="Pfam" id="PF01764"/>
    </source>
</evidence>
<dbReference type="SUPFAM" id="SSF53474">
    <property type="entry name" value="alpha/beta-Hydrolases"/>
    <property type="match status" value="1"/>
</dbReference>
<dbReference type="InterPro" id="IPR006597">
    <property type="entry name" value="Sel1-like"/>
</dbReference>
<proteinExistence type="inferred from homology"/>
<dbReference type="GO" id="GO:0006629">
    <property type="term" value="P:lipid metabolic process"/>
    <property type="evidence" value="ECO:0007669"/>
    <property type="project" value="InterPro"/>
</dbReference>
<organism evidence="3 4">
    <name type="scientific">Funneliformis geosporum</name>
    <dbReference type="NCBI Taxonomy" id="1117311"/>
    <lineage>
        <taxon>Eukaryota</taxon>
        <taxon>Fungi</taxon>
        <taxon>Fungi incertae sedis</taxon>
        <taxon>Mucoromycota</taxon>
        <taxon>Glomeromycotina</taxon>
        <taxon>Glomeromycetes</taxon>
        <taxon>Glomerales</taxon>
        <taxon>Glomeraceae</taxon>
        <taxon>Funneliformis</taxon>
    </lineage>
</organism>
<dbReference type="InterPro" id="IPR002921">
    <property type="entry name" value="Fungal_lipase-type"/>
</dbReference>
<dbReference type="PANTHER" id="PTHR11102:SF160">
    <property type="entry name" value="ERAD-ASSOCIATED E3 UBIQUITIN-PROTEIN LIGASE COMPONENT HRD3"/>
    <property type="match status" value="1"/>
</dbReference>
<dbReference type="Gene3D" id="3.40.50.1820">
    <property type="entry name" value="alpha/beta hydrolase"/>
    <property type="match status" value="1"/>
</dbReference>
<dbReference type="SMART" id="SM00671">
    <property type="entry name" value="SEL1"/>
    <property type="match status" value="5"/>
</dbReference>
<name>A0A9W4SK99_9GLOM</name>
<comment type="caution">
    <text evidence="3">The sequence shown here is derived from an EMBL/GenBank/DDBJ whole genome shotgun (WGS) entry which is preliminary data.</text>
</comment>
<keyword evidence="4" id="KW-1185">Reference proteome</keyword>
<dbReference type="PANTHER" id="PTHR11102">
    <property type="entry name" value="SEL-1-LIKE PROTEIN"/>
    <property type="match status" value="1"/>
</dbReference>
<dbReference type="EMBL" id="CAMKVN010000944">
    <property type="protein sequence ID" value="CAI2172472.1"/>
    <property type="molecule type" value="Genomic_DNA"/>
</dbReference>
<dbReference type="Pfam" id="PF01764">
    <property type="entry name" value="Lipase_3"/>
    <property type="match status" value="1"/>
</dbReference>
<protein>
    <submittedName>
        <fullName evidence="3">2585_t:CDS:1</fullName>
    </submittedName>
</protein>
<dbReference type="Proteomes" id="UP001153678">
    <property type="component" value="Unassembled WGS sequence"/>
</dbReference>
<dbReference type="OrthoDB" id="2338663at2759"/>
<dbReference type="Gene3D" id="1.25.40.10">
    <property type="entry name" value="Tetratricopeptide repeat domain"/>
    <property type="match status" value="1"/>
</dbReference>
<dbReference type="InterPro" id="IPR029058">
    <property type="entry name" value="AB_hydrolase_fold"/>
</dbReference>
<sequence length="855" mass="98387">MYSQFSKTLVKRFYDELVNADNFDDSLEKYLKDLLKEEIKNTKEILEFMQNHENREIWFSSIIGFFYQYGIGCEIDKDKSLEMYLLAIKCDEFPYINNIIAKYLLSLFYFKVIDLNKRFLNDWNLTRIAHLIDEFIDSQGHFEKNLKELKGSMIKSLEFIKSKVEDIEESHDQTLNVDDPEALYDLGLKYQYETGVNRDEKRAFEYYLKSAKGGNIKAQFQLGYCFQFGVGTGTSKNEKKAFEWYLKSAKWHSGSQNSLGDYYAKGIVTAKDEEKAFKYYLKSANDDNYQGQYNVGKCYQFGIGIKMDLEEAINWYKKASDYGSIDAKNTLNTSQQIYQYVITKIKSMRFTTFFWINLCKCCAPMLLKTLTKFSNNLSPIVNYLNNTRVIGPIISWCVKATFFLWFIALLMGDALVRVILSRATGIHKESGFHYSPINASDMNFQPLGLFENSEESEKNKRLYGDLFPNYNKKLALSLAMASKLAYEDIPIIKSELENSGYDMNSFKPIAYKNVCGYIAEKDDNIILVFRGTNPLNIQNCLTDIRALLCKMESSTQGSMGLVHEGFYEALGEDLNELPPQSQSIIELSNASLVKTVETIFGALKTVMFFALQSMITHIHDPVDHRYLGEDARFISAYSQATRWISKLCKETEEDNEQENNNDSGIERSNDIRQRKSKKCLYIAGHSLGGGLATVFLAKLLQHNSPLLDIFSGIYTYGQPNIGDIDFAKIFGPEIGKKMFHHAYNNDAVPRVPMWAPYSSPPGNLVYMDASFSMYIYPPDPVTNIPIPIRRISFLQLSGLLNLNTIRRMRNESWLRIFFRIMYVKRKDTWDYARAIREGTLESVIVGLPCQIDESI</sequence>
<evidence type="ECO:0000313" key="4">
    <source>
        <dbReference type="Proteomes" id="UP001153678"/>
    </source>
</evidence>
<feature type="domain" description="Fungal lipase-type" evidence="2">
    <location>
        <begin position="677"/>
        <end position="753"/>
    </location>
</feature>
<gene>
    <name evidence="3" type="ORF">FWILDA_LOCUS5595</name>
</gene>
<reference evidence="3" key="1">
    <citation type="submission" date="2022-08" db="EMBL/GenBank/DDBJ databases">
        <authorList>
            <person name="Kallberg Y."/>
            <person name="Tangrot J."/>
            <person name="Rosling A."/>
        </authorList>
    </citation>
    <scope>NUCLEOTIDE SEQUENCE</scope>
    <source>
        <strain evidence="3">Wild A</strain>
    </source>
</reference>
<comment type="similarity">
    <text evidence="1">Belongs to the sel-1 family.</text>
</comment>
<accession>A0A9W4SK99</accession>
<evidence type="ECO:0000313" key="3">
    <source>
        <dbReference type="EMBL" id="CAI2172472.1"/>
    </source>
</evidence>
<dbReference type="CDD" id="cd00519">
    <property type="entry name" value="Lipase_3"/>
    <property type="match status" value="1"/>
</dbReference>
<dbReference type="InterPro" id="IPR011990">
    <property type="entry name" value="TPR-like_helical_dom_sf"/>
</dbReference>